<keyword evidence="3" id="KW-0732">Signal</keyword>
<evidence type="ECO:0000313" key="6">
    <source>
        <dbReference type="Proteomes" id="UP000007842"/>
    </source>
</evidence>
<feature type="domain" description="FAD-binding" evidence="4">
    <location>
        <begin position="287"/>
        <end position="351"/>
    </location>
</feature>
<accession>F8JNJ5</accession>
<keyword evidence="5" id="KW-0614">Plasmid</keyword>
<dbReference type="Proteomes" id="UP000007842">
    <property type="component" value="Plasmid pSCATT"/>
</dbReference>
<dbReference type="InterPro" id="IPR050493">
    <property type="entry name" value="FAD-dep_Monooxygenase_BioMet"/>
</dbReference>
<dbReference type="KEGG" id="sct:SCAT_p0890"/>
<organism evidence="5 6">
    <name type="scientific">Streptantibioticus cattleyicolor (strain ATCC 35852 / DSM 46488 / JCM 4925 / NBRC 14057 / NRRL 8057)</name>
    <name type="common">Streptomyces cattleya</name>
    <dbReference type="NCBI Taxonomy" id="1003195"/>
    <lineage>
        <taxon>Bacteria</taxon>
        <taxon>Bacillati</taxon>
        <taxon>Actinomycetota</taxon>
        <taxon>Actinomycetes</taxon>
        <taxon>Kitasatosporales</taxon>
        <taxon>Streptomycetaceae</taxon>
        <taxon>Streptantibioticus</taxon>
    </lineage>
</organism>
<dbReference type="Gene3D" id="3.50.50.60">
    <property type="entry name" value="FAD/NAD(P)-binding domain"/>
    <property type="match status" value="1"/>
</dbReference>
<dbReference type="SUPFAM" id="SSF51905">
    <property type="entry name" value="FAD/NAD(P)-binding domain"/>
    <property type="match status" value="1"/>
</dbReference>
<feature type="chain" id="PRO_5038944194" description="FAD-binding domain-containing protein" evidence="3">
    <location>
        <begin position="22"/>
        <end position="393"/>
    </location>
</feature>
<geneLocation type="plasmid" evidence="5 6">
    <name>pSCATT</name>
</geneLocation>
<evidence type="ECO:0000313" key="5">
    <source>
        <dbReference type="EMBL" id="AEW99036.1"/>
    </source>
</evidence>
<protein>
    <recommendedName>
        <fullName evidence="4">FAD-binding domain-containing protein</fullName>
    </recommendedName>
</protein>
<accession>G8XD90</accession>
<dbReference type="InterPro" id="IPR036188">
    <property type="entry name" value="FAD/NAD-bd_sf"/>
</dbReference>
<keyword evidence="2" id="KW-0503">Monooxygenase</keyword>
<dbReference type="AlphaFoldDB" id="F8JNJ5"/>
<dbReference type="Pfam" id="PF01494">
    <property type="entry name" value="FAD_binding_3"/>
    <property type="match status" value="2"/>
</dbReference>
<evidence type="ECO:0000259" key="4">
    <source>
        <dbReference type="Pfam" id="PF01494"/>
    </source>
</evidence>
<gene>
    <name evidence="5" type="ordered locus">SCATT_p08430</name>
</gene>
<dbReference type="PATRIC" id="fig|1003195.11.peg.860"/>
<keyword evidence="1" id="KW-0560">Oxidoreductase</keyword>
<evidence type="ECO:0000256" key="1">
    <source>
        <dbReference type="ARBA" id="ARBA00023002"/>
    </source>
</evidence>
<name>F8JNJ5_STREN</name>
<dbReference type="NCBIfam" id="NF005720">
    <property type="entry name" value="PRK07538.1"/>
    <property type="match status" value="1"/>
</dbReference>
<dbReference type="Gene3D" id="3.30.9.30">
    <property type="match status" value="1"/>
</dbReference>
<feature type="domain" description="FAD-binding" evidence="4">
    <location>
        <begin position="2"/>
        <end position="171"/>
    </location>
</feature>
<dbReference type="GO" id="GO:0071949">
    <property type="term" value="F:FAD binding"/>
    <property type="evidence" value="ECO:0007669"/>
    <property type="project" value="InterPro"/>
</dbReference>
<dbReference type="SUPFAM" id="SSF54373">
    <property type="entry name" value="FAD-linked reductases, C-terminal domain"/>
    <property type="match status" value="1"/>
</dbReference>
<evidence type="ECO:0000256" key="2">
    <source>
        <dbReference type="ARBA" id="ARBA00023033"/>
    </source>
</evidence>
<evidence type="ECO:0000256" key="3">
    <source>
        <dbReference type="SAM" id="SignalP"/>
    </source>
</evidence>
<reference evidence="6" key="1">
    <citation type="submission" date="2011-12" db="EMBL/GenBank/DDBJ databases">
        <title>Complete genome sequence of Streptomyces cattleya strain DSM 46488.</title>
        <authorList>
            <person name="Ou H.-Y."/>
            <person name="Li P."/>
            <person name="Zhao C."/>
            <person name="O'Hagan D."/>
            <person name="Deng Z."/>
        </authorList>
    </citation>
    <scope>NUCLEOTIDE SEQUENCE [LARGE SCALE GENOMIC DNA]</scope>
    <source>
        <strain evidence="6">ATCC 35852 / DSM 46488 / JCM 4925 / NBRC 14057 / NRRL 8057</strain>
        <plasmid evidence="6">Plasmid pSCATT</plasmid>
    </source>
</reference>
<feature type="signal peptide" evidence="3">
    <location>
        <begin position="1"/>
        <end position="21"/>
    </location>
</feature>
<keyword evidence="6" id="KW-1185">Reference proteome</keyword>
<proteinExistence type="predicted"/>
<dbReference type="PANTHER" id="PTHR13789">
    <property type="entry name" value="MONOOXYGENASE"/>
    <property type="match status" value="1"/>
</dbReference>
<dbReference type="PANTHER" id="PTHR13789:SF268">
    <property type="entry name" value="5-METHYLPHENAZINE-1-CARBOXYLATE 1-MONOOXYGENASE"/>
    <property type="match status" value="1"/>
</dbReference>
<dbReference type="RefSeq" id="WP_014151342.1">
    <property type="nucleotide sequence ID" value="NC_016113.1"/>
</dbReference>
<dbReference type="InterPro" id="IPR002938">
    <property type="entry name" value="FAD-bd"/>
</dbReference>
<dbReference type="GO" id="GO:0004497">
    <property type="term" value="F:monooxygenase activity"/>
    <property type="evidence" value="ECO:0007669"/>
    <property type="project" value="UniProtKB-KW"/>
</dbReference>
<dbReference type="HOGENOM" id="CLU_009665_19_5_11"/>
<dbReference type="KEGG" id="scy:SCATT_p08430"/>
<dbReference type="OrthoDB" id="9782160at2"/>
<sequence>MTVLIAGAGIGGLTAALSLHAAGVDATVVESAREIRPLGVGINLLPHAVRELTELGLGPALATTGVATTEIVYADHHGTVAFREPRGVARGYRWPQYSIHRGELQLLLLAAVRDRLGPHAVRTGTRLTGFTPAGDTVRVQLQDRATGTVTPTDATALIGADGIHSAVRARLHPDDGPLLWSGVRMWRGTTRAAPFLTGRSMAIVRDGTAELVAYPIGRDRINWVCQVRVADPGPVDGAAAWNRAGDLADVLPYYAHWSLDWLDVPTMLAGATEILEYPMVDRDPLPSWGEGRVTLLGDAAHPMYPVGANGGSQAIVDARVLAFELAAADDIPAGLARYEEARRAATADVVHANRTMQRSHGWGPRELARITDAYRSATGSDVERLNNRPSYTR</sequence>
<dbReference type="EMBL" id="CP003229">
    <property type="protein sequence ID" value="AEW99036.1"/>
    <property type="molecule type" value="Genomic_DNA"/>
</dbReference>
<dbReference type="PRINTS" id="PR00420">
    <property type="entry name" value="RNGMNOXGNASE"/>
</dbReference>